<proteinExistence type="inferred from homology"/>
<dbReference type="Proteomes" id="UP000694888">
    <property type="component" value="Unplaced"/>
</dbReference>
<evidence type="ECO:0000313" key="7">
    <source>
        <dbReference type="RefSeq" id="XP_005111632.2"/>
    </source>
</evidence>
<protein>
    <submittedName>
        <fullName evidence="7">Myeloid leukemia factor 1</fullName>
    </submittedName>
</protein>
<evidence type="ECO:0000256" key="5">
    <source>
        <dbReference type="SAM" id="MobiDB-lite"/>
    </source>
</evidence>
<name>A0ABM0K8X1_APLCA</name>
<feature type="compositionally biased region" description="Basic and acidic residues" evidence="5">
    <location>
        <begin position="11"/>
        <end position="20"/>
    </location>
</feature>
<feature type="region of interest" description="Disordered" evidence="5">
    <location>
        <begin position="212"/>
        <end position="231"/>
    </location>
</feature>
<feature type="compositionally biased region" description="Basic and acidic residues" evidence="5">
    <location>
        <begin position="187"/>
        <end position="200"/>
    </location>
</feature>
<dbReference type="GeneID" id="101848157"/>
<feature type="region of interest" description="Disordered" evidence="5">
    <location>
        <begin position="254"/>
        <end position="301"/>
    </location>
</feature>
<feature type="compositionally biased region" description="Basic residues" evidence="5">
    <location>
        <begin position="292"/>
        <end position="301"/>
    </location>
</feature>
<dbReference type="RefSeq" id="XP_005111632.2">
    <property type="nucleotide sequence ID" value="XM_005111575.3"/>
</dbReference>
<keyword evidence="6" id="KW-1185">Reference proteome</keyword>
<gene>
    <name evidence="7" type="primary">LOC101848157</name>
</gene>
<dbReference type="Pfam" id="PF10248">
    <property type="entry name" value="Mlf1IP"/>
    <property type="match status" value="1"/>
</dbReference>
<comment type="subcellular location">
    <subcellularLocation>
        <location evidence="1">Cytoplasm</location>
    </subcellularLocation>
</comment>
<evidence type="ECO:0000256" key="4">
    <source>
        <dbReference type="ARBA" id="ARBA00022553"/>
    </source>
</evidence>
<dbReference type="PANTHER" id="PTHR13105">
    <property type="entry name" value="MYELOID LEUKEMIA FACTOR"/>
    <property type="match status" value="1"/>
</dbReference>
<feature type="region of interest" description="Disordered" evidence="5">
    <location>
        <begin position="161"/>
        <end position="200"/>
    </location>
</feature>
<evidence type="ECO:0000313" key="6">
    <source>
        <dbReference type="Proteomes" id="UP000694888"/>
    </source>
</evidence>
<evidence type="ECO:0000256" key="2">
    <source>
        <dbReference type="ARBA" id="ARBA00008332"/>
    </source>
</evidence>
<evidence type="ECO:0000256" key="3">
    <source>
        <dbReference type="ARBA" id="ARBA00022490"/>
    </source>
</evidence>
<dbReference type="InterPro" id="IPR019376">
    <property type="entry name" value="Myeloid_leukemia_factor"/>
</dbReference>
<keyword evidence="4" id="KW-0597">Phosphoprotein</keyword>
<organism evidence="6 7">
    <name type="scientific">Aplysia californica</name>
    <name type="common">California sea hare</name>
    <dbReference type="NCBI Taxonomy" id="6500"/>
    <lineage>
        <taxon>Eukaryota</taxon>
        <taxon>Metazoa</taxon>
        <taxon>Spiralia</taxon>
        <taxon>Lophotrochozoa</taxon>
        <taxon>Mollusca</taxon>
        <taxon>Gastropoda</taxon>
        <taxon>Heterobranchia</taxon>
        <taxon>Euthyneura</taxon>
        <taxon>Tectipleura</taxon>
        <taxon>Aplysiida</taxon>
        <taxon>Aplysioidea</taxon>
        <taxon>Aplysiidae</taxon>
        <taxon>Aplysia</taxon>
    </lineage>
</organism>
<feature type="compositionally biased region" description="Basic and acidic residues" evidence="5">
    <location>
        <begin position="45"/>
        <end position="54"/>
    </location>
</feature>
<reference evidence="7" key="1">
    <citation type="submission" date="2025-08" db="UniProtKB">
        <authorList>
            <consortium name="RefSeq"/>
        </authorList>
    </citation>
    <scope>IDENTIFICATION</scope>
</reference>
<evidence type="ECO:0000256" key="1">
    <source>
        <dbReference type="ARBA" id="ARBA00004496"/>
    </source>
</evidence>
<comment type="similarity">
    <text evidence="2">Belongs to the MLF family.</text>
</comment>
<feature type="compositionally biased region" description="Polar residues" evidence="5">
    <location>
        <begin position="169"/>
        <end position="181"/>
    </location>
</feature>
<feature type="region of interest" description="Disordered" evidence="5">
    <location>
        <begin position="1"/>
        <end position="66"/>
    </location>
</feature>
<keyword evidence="3" id="KW-0963">Cytoplasm</keyword>
<sequence length="301" mass="34531">MPGGTKCFWPRRHDDDKQDNSDDDGDDDGERRQGATSHRHRRHDKSAVVRREGGGRGSQCERGGHREHMRQMNQMFRDPFGNMGGGGLLALPGATRMDRQRQQQQAQNMQVSERSLFMDPFSHFDSMFSNMRSMMSEMHRAFEQPSRAPNAQMYQQSSFMSYSSAGSGTPQVYQASSSTRQGPGGVRETRRTVRDSETGLEKMAVGHHINDRGHVVERSRNARTGEAHENQELINLDEEEAAPFDQEYQEKWRSTMRGVEHRRRTERSRHAPVGDVHRSRHAALPESESTRRTRKASHRKE</sequence>
<accession>A0ABM0K8X1</accession>